<feature type="region of interest" description="Disordered" evidence="1">
    <location>
        <begin position="58"/>
        <end position="106"/>
    </location>
</feature>
<evidence type="ECO:0000256" key="1">
    <source>
        <dbReference type="SAM" id="MobiDB-lite"/>
    </source>
</evidence>
<dbReference type="VEuPathDB" id="VectorBase:ACUA001401"/>
<dbReference type="EMBL" id="AXCM01000651">
    <property type="status" value="NOT_ANNOTATED_CDS"/>
    <property type="molecule type" value="Genomic_DNA"/>
</dbReference>
<reference evidence="3" key="1">
    <citation type="submission" date="2013-09" db="EMBL/GenBank/DDBJ databases">
        <title>The Genome Sequence of Anopheles culicifacies species A.</title>
        <authorList>
            <consortium name="The Broad Institute Genomics Platform"/>
            <person name="Neafsey D.E."/>
            <person name="Besansky N."/>
            <person name="Howell P."/>
            <person name="Walton C."/>
            <person name="Young S.K."/>
            <person name="Zeng Q."/>
            <person name="Gargeya S."/>
            <person name="Fitzgerald M."/>
            <person name="Haas B."/>
            <person name="Abouelleil A."/>
            <person name="Allen A.W."/>
            <person name="Alvarado L."/>
            <person name="Arachchi H.M."/>
            <person name="Berlin A.M."/>
            <person name="Chapman S.B."/>
            <person name="Gainer-Dewar J."/>
            <person name="Goldberg J."/>
            <person name="Griggs A."/>
            <person name="Gujja S."/>
            <person name="Hansen M."/>
            <person name="Howarth C."/>
            <person name="Imamovic A."/>
            <person name="Ireland A."/>
            <person name="Larimer J."/>
            <person name="McCowan C."/>
            <person name="Murphy C."/>
            <person name="Pearson M."/>
            <person name="Poon T.W."/>
            <person name="Priest M."/>
            <person name="Roberts A."/>
            <person name="Saif S."/>
            <person name="Shea T."/>
            <person name="Sisk P."/>
            <person name="Sykes S."/>
            <person name="Wortman J."/>
            <person name="Nusbaum C."/>
            <person name="Birren B."/>
        </authorList>
    </citation>
    <scope>NUCLEOTIDE SEQUENCE [LARGE SCALE GENOMIC DNA]</scope>
    <source>
        <strain evidence="3">A-37</strain>
    </source>
</reference>
<dbReference type="EnsemblMetazoa" id="ACUA001401-RA">
    <property type="protein sequence ID" value="ACUA001401-PA"/>
    <property type="gene ID" value="ACUA001401"/>
</dbReference>
<reference evidence="2" key="2">
    <citation type="submission" date="2020-05" db="UniProtKB">
        <authorList>
            <consortium name="EnsemblMetazoa"/>
        </authorList>
    </citation>
    <scope>IDENTIFICATION</scope>
    <source>
        <strain evidence="2">A-37</strain>
    </source>
</reference>
<keyword evidence="3" id="KW-1185">Reference proteome</keyword>
<evidence type="ECO:0000313" key="2">
    <source>
        <dbReference type="EnsemblMetazoa" id="ACUA001401-PA"/>
    </source>
</evidence>
<name>A0A182LT96_9DIPT</name>
<feature type="compositionally biased region" description="Basic and acidic residues" evidence="1">
    <location>
        <begin position="81"/>
        <end position="96"/>
    </location>
</feature>
<sequence>MFSSVQALLYRRFMIGLCFRICSCEQSGLTPKILYASLPLQLSSEDIASSAVDGKRPSRYGVGLPPTGSTGFCRRQRRQNAHRESFAKRPSNDCHTRRNQAPGRPEFLPKSCRKVHTCCQQY</sequence>
<evidence type="ECO:0000313" key="3">
    <source>
        <dbReference type="Proteomes" id="UP000075883"/>
    </source>
</evidence>
<dbReference type="AlphaFoldDB" id="A0A182LT96"/>
<accession>A0A182LT96</accession>
<dbReference type="Proteomes" id="UP000075883">
    <property type="component" value="Unassembled WGS sequence"/>
</dbReference>
<organism evidence="2 3">
    <name type="scientific">Anopheles culicifacies</name>
    <dbReference type="NCBI Taxonomy" id="139723"/>
    <lineage>
        <taxon>Eukaryota</taxon>
        <taxon>Metazoa</taxon>
        <taxon>Ecdysozoa</taxon>
        <taxon>Arthropoda</taxon>
        <taxon>Hexapoda</taxon>
        <taxon>Insecta</taxon>
        <taxon>Pterygota</taxon>
        <taxon>Neoptera</taxon>
        <taxon>Endopterygota</taxon>
        <taxon>Diptera</taxon>
        <taxon>Nematocera</taxon>
        <taxon>Culicoidea</taxon>
        <taxon>Culicidae</taxon>
        <taxon>Anophelinae</taxon>
        <taxon>Anopheles</taxon>
        <taxon>culicifacies species complex</taxon>
    </lineage>
</organism>
<protein>
    <submittedName>
        <fullName evidence="2">Uncharacterized protein</fullName>
    </submittedName>
</protein>
<proteinExistence type="predicted"/>